<dbReference type="InterPro" id="IPR012309">
    <property type="entry name" value="DNA_ligase_ATP-dep_C"/>
</dbReference>
<protein>
    <recommendedName>
        <fullName evidence="19">DNA ligase</fullName>
        <ecNumber evidence="19">6.5.1.1</ecNumber>
    </recommendedName>
</protein>
<dbReference type="Gene3D" id="3.30.1490.70">
    <property type="match status" value="1"/>
</dbReference>
<dbReference type="PROSITE" id="PS50172">
    <property type="entry name" value="BRCT"/>
    <property type="match status" value="1"/>
</dbReference>
<evidence type="ECO:0000256" key="15">
    <source>
        <dbReference type="ARBA" id="ARBA00023204"/>
    </source>
</evidence>
<dbReference type="PROSITE" id="PS00333">
    <property type="entry name" value="DNA_LIGASE_A2"/>
    <property type="match status" value="1"/>
</dbReference>
<dbReference type="InterPro" id="IPR012310">
    <property type="entry name" value="DNA_ligase_ATP-dep_cent"/>
</dbReference>
<dbReference type="InterPro" id="IPR036420">
    <property type="entry name" value="BRCT_dom_sf"/>
</dbReference>
<dbReference type="GO" id="GO:0071897">
    <property type="term" value="P:DNA biosynthetic process"/>
    <property type="evidence" value="ECO:0007669"/>
    <property type="project" value="InterPro"/>
</dbReference>
<dbReference type="CDD" id="cd00027">
    <property type="entry name" value="BRCT"/>
    <property type="match status" value="1"/>
</dbReference>
<dbReference type="PROSITE" id="PS50064">
    <property type="entry name" value="ZF_PARP_2"/>
    <property type="match status" value="1"/>
</dbReference>
<dbReference type="InterPro" id="IPR012340">
    <property type="entry name" value="NA-bd_OB-fold"/>
</dbReference>
<dbReference type="EC" id="6.5.1.1" evidence="19"/>
<evidence type="ECO:0000259" key="23">
    <source>
        <dbReference type="PROSITE" id="PS50160"/>
    </source>
</evidence>
<dbReference type="FunFam" id="1.10.3260.10:FF:000002">
    <property type="entry name" value="DNA ligase"/>
    <property type="match status" value="1"/>
</dbReference>
<keyword evidence="9 19" id="KW-0227">DNA damage</keyword>
<feature type="compositionally biased region" description="Basic and acidic residues" evidence="21">
    <location>
        <begin position="806"/>
        <end position="821"/>
    </location>
</feature>
<evidence type="ECO:0000256" key="9">
    <source>
        <dbReference type="ARBA" id="ARBA00022763"/>
    </source>
</evidence>
<evidence type="ECO:0000259" key="24">
    <source>
        <dbReference type="PROSITE" id="PS50172"/>
    </source>
</evidence>
<dbReference type="SMART" id="SM01336">
    <property type="entry name" value="zf-PARP"/>
    <property type="match status" value="1"/>
</dbReference>
<feature type="domain" description="ATP-dependent DNA ligase family profile" evidence="23">
    <location>
        <begin position="491"/>
        <end position="625"/>
    </location>
</feature>
<dbReference type="InterPro" id="IPR016059">
    <property type="entry name" value="DNA_ligase_ATP-dep_CS"/>
</dbReference>
<dbReference type="GO" id="GO:0070421">
    <property type="term" value="C:DNA ligase III-XRCC1 complex"/>
    <property type="evidence" value="ECO:0007669"/>
    <property type="project" value="TreeGrafter"/>
</dbReference>
<dbReference type="CDD" id="cd07967">
    <property type="entry name" value="OBF_DNA_ligase_III"/>
    <property type="match status" value="1"/>
</dbReference>
<keyword evidence="15 19" id="KW-0234">DNA repair</keyword>
<evidence type="ECO:0000256" key="13">
    <source>
        <dbReference type="ARBA" id="ARBA00022842"/>
    </source>
</evidence>
<keyword evidence="5" id="KW-0132">Cell division</keyword>
<evidence type="ECO:0000256" key="8">
    <source>
        <dbReference type="ARBA" id="ARBA00022741"/>
    </source>
</evidence>
<keyword evidence="17" id="KW-0131">Cell cycle</keyword>
<dbReference type="InterPro" id="IPR036957">
    <property type="entry name" value="Znf_PARP_sf"/>
</dbReference>
<dbReference type="PROSITE" id="PS00347">
    <property type="entry name" value="ZF_PARP_1"/>
    <property type="match status" value="1"/>
</dbReference>
<organism evidence="25 26">
    <name type="scientific">Cardiocondyla obscurior</name>
    <dbReference type="NCBI Taxonomy" id="286306"/>
    <lineage>
        <taxon>Eukaryota</taxon>
        <taxon>Metazoa</taxon>
        <taxon>Ecdysozoa</taxon>
        <taxon>Arthropoda</taxon>
        <taxon>Hexapoda</taxon>
        <taxon>Insecta</taxon>
        <taxon>Pterygota</taxon>
        <taxon>Neoptera</taxon>
        <taxon>Endopterygota</taxon>
        <taxon>Hymenoptera</taxon>
        <taxon>Apocrita</taxon>
        <taxon>Aculeata</taxon>
        <taxon>Formicoidea</taxon>
        <taxon>Formicidae</taxon>
        <taxon>Myrmicinae</taxon>
        <taxon>Cardiocondyla</taxon>
    </lineage>
</organism>
<keyword evidence="7" id="KW-0479">Metal-binding</keyword>
<comment type="subcellular location">
    <subcellularLocation>
        <location evidence="2">Nucleus</location>
    </subcellularLocation>
</comment>
<dbReference type="GO" id="GO:0006302">
    <property type="term" value="P:double-strand break repair"/>
    <property type="evidence" value="ECO:0007669"/>
    <property type="project" value="TreeGrafter"/>
</dbReference>
<dbReference type="PROSITE" id="PS50160">
    <property type="entry name" value="DNA_LIGASE_A3"/>
    <property type="match status" value="1"/>
</dbReference>
<dbReference type="Gene3D" id="3.30.1740.10">
    <property type="entry name" value="Zinc finger, PARP-type"/>
    <property type="match status" value="1"/>
</dbReference>
<evidence type="ECO:0000256" key="6">
    <source>
        <dbReference type="ARBA" id="ARBA00022705"/>
    </source>
</evidence>
<comment type="caution">
    <text evidence="25">The sequence shown here is derived from an EMBL/GenBank/DDBJ whole genome shotgun (WGS) entry which is preliminary data.</text>
</comment>
<dbReference type="Pfam" id="PF04675">
    <property type="entry name" value="DNA_ligase_A_N"/>
    <property type="match status" value="1"/>
</dbReference>
<dbReference type="Gene3D" id="3.30.470.30">
    <property type="entry name" value="DNA ligase/mRNA capping enzyme"/>
    <property type="match status" value="1"/>
</dbReference>
<evidence type="ECO:0000256" key="21">
    <source>
        <dbReference type="SAM" id="MobiDB-lite"/>
    </source>
</evidence>
<evidence type="ECO:0000256" key="11">
    <source>
        <dbReference type="ARBA" id="ARBA00022833"/>
    </source>
</evidence>
<evidence type="ECO:0000256" key="2">
    <source>
        <dbReference type="ARBA" id="ARBA00004123"/>
    </source>
</evidence>
<evidence type="ECO:0000256" key="20">
    <source>
        <dbReference type="RuleBase" id="RU004196"/>
    </source>
</evidence>
<dbReference type="Proteomes" id="UP001430953">
    <property type="component" value="Unassembled WGS sequence"/>
</dbReference>
<dbReference type="InterPro" id="IPR012308">
    <property type="entry name" value="DNA_ligase_ATP-dep_N"/>
</dbReference>
<feature type="region of interest" description="Disordered" evidence="21">
    <location>
        <begin position="856"/>
        <end position="879"/>
    </location>
</feature>
<feature type="compositionally biased region" description="Acidic residues" evidence="21">
    <location>
        <begin position="1"/>
        <end position="10"/>
    </location>
</feature>
<dbReference type="FunFam" id="3.30.470.30:FF:000003">
    <property type="entry name" value="DNA ligase"/>
    <property type="match status" value="1"/>
</dbReference>
<accession>A0AAW2FWZ6</accession>
<evidence type="ECO:0000256" key="16">
    <source>
        <dbReference type="ARBA" id="ARBA00023242"/>
    </source>
</evidence>
<dbReference type="InterPro" id="IPR001510">
    <property type="entry name" value="Znf_PARP"/>
</dbReference>
<keyword evidence="26" id="KW-1185">Reference proteome</keyword>
<keyword evidence="14 19" id="KW-0233">DNA recombination</keyword>
<dbReference type="GO" id="GO:0051301">
    <property type="term" value="P:cell division"/>
    <property type="evidence" value="ECO:0007669"/>
    <property type="project" value="UniProtKB-KW"/>
</dbReference>
<evidence type="ECO:0000259" key="22">
    <source>
        <dbReference type="PROSITE" id="PS50064"/>
    </source>
</evidence>
<evidence type="ECO:0000313" key="26">
    <source>
        <dbReference type="Proteomes" id="UP001430953"/>
    </source>
</evidence>
<dbReference type="PANTHER" id="PTHR45674">
    <property type="entry name" value="DNA LIGASE 1/3 FAMILY MEMBER"/>
    <property type="match status" value="1"/>
</dbReference>
<keyword evidence="4 19" id="KW-0436">Ligase</keyword>
<evidence type="ECO:0000256" key="17">
    <source>
        <dbReference type="ARBA" id="ARBA00023306"/>
    </source>
</evidence>
<dbReference type="GO" id="GO:0008270">
    <property type="term" value="F:zinc ion binding"/>
    <property type="evidence" value="ECO:0007669"/>
    <property type="project" value="UniProtKB-KW"/>
</dbReference>
<feature type="compositionally biased region" description="Basic and acidic residues" evidence="21">
    <location>
        <begin position="137"/>
        <end position="164"/>
    </location>
</feature>
<reference evidence="25 26" key="1">
    <citation type="submission" date="2023-03" db="EMBL/GenBank/DDBJ databases">
        <title>High recombination rates correlate with genetic variation in Cardiocondyla obscurior ants.</title>
        <authorList>
            <person name="Errbii M."/>
        </authorList>
    </citation>
    <scope>NUCLEOTIDE SEQUENCE [LARGE SCALE GENOMIC DNA]</scope>
    <source>
        <strain evidence="25">Alpha-2009</strain>
        <tissue evidence="25">Whole body</tissue>
    </source>
</reference>
<evidence type="ECO:0000256" key="12">
    <source>
        <dbReference type="ARBA" id="ARBA00022840"/>
    </source>
</evidence>
<feature type="domain" description="PARP-type" evidence="22">
    <location>
        <begin position="16"/>
        <end position="108"/>
    </location>
</feature>
<dbReference type="Gene3D" id="1.10.3260.10">
    <property type="entry name" value="DNA ligase, ATP-dependent, N-terminal domain"/>
    <property type="match status" value="1"/>
</dbReference>
<keyword evidence="16" id="KW-0539">Nucleus</keyword>
<keyword evidence="6" id="KW-0235">DNA replication</keyword>
<dbReference type="CDD" id="cd07902">
    <property type="entry name" value="Adenylation_DNA_ligase_III"/>
    <property type="match status" value="1"/>
</dbReference>
<dbReference type="SUPFAM" id="SSF56091">
    <property type="entry name" value="DNA ligase/mRNA capping enzyme, catalytic domain"/>
    <property type="match status" value="1"/>
</dbReference>
<keyword evidence="12 19" id="KW-0067">ATP-binding</keyword>
<dbReference type="PROSITE" id="PS00697">
    <property type="entry name" value="DNA_LIGASE_A1"/>
    <property type="match status" value="1"/>
</dbReference>
<dbReference type="Pfam" id="PF01068">
    <property type="entry name" value="DNA_ligase_A_M"/>
    <property type="match status" value="1"/>
</dbReference>
<dbReference type="Gene3D" id="3.40.50.10190">
    <property type="entry name" value="BRCT domain"/>
    <property type="match status" value="1"/>
</dbReference>
<feature type="region of interest" description="Disordered" evidence="21">
    <location>
        <begin position="806"/>
        <end position="833"/>
    </location>
</feature>
<evidence type="ECO:0000256" key="7">
    <source>
        <dbReference type="ARBA" id="ARBA00022723"/>
    </source>
</evidence>
<evidence type="ECO:0000256" key="18">
    <source>
        <dbReference type="ARBA" id="ARBA00034003"/>
    </source>
</evidence>
<dbReference type="PANTHER" id="PTHR45674:SF9">
    <property type="entry name" value="DNA LIGASE 3"/>
    <property type="match status" value="1"/>
</dbReference>
<dbReference type="GO" id="GO:0003677">
    <property type="term" value="F:DNA binding"/>
    <property type="evidence" value="ECO:0007669"/>
    <property type="project" value="InterPro"/>
</dbReference>
<evidence type="ECO:0000256" key="1">
    <source>
        <dbReference type="ARBA" id="ARBA00001946"/>
    </source>
</evidence>
<dbReference type="Gene3D" id="2.40.50.140">
    <property type="entry name" value="Nucleic acid-binding proteins"/>
    <property type="match status" value="1"/>
</dbReference>
<dbReference type="Pfam" id="PF04679">
    <property type="entry name" value="DNA_ligase_A_C"/>
    <property type="match status" value="1"/>
</dbReference>
<feature type="region of interest" description="Disordered" evidence="21">
    <location>
        <begin position="757"/>
        <end position="787"/>
    </location>
</feature>
<feature type="region of interest" description="Disordered" evidence="21">
    <location>
        <begin position="1"/>
        <end position="24"/>
    </location>
</feature>
<keyword evidence="8 19" id="KW-0547">Nucleotide-binding</keyword>
<comment type="catalytic activity">
    <reaction evidence="18 19">
        <text>ATP + (deoxyribonucleotide)n-3'-hydroxyl + 5'-phospho-(deoxyribonucleotide)m = (deoxyribonucleotide)n+m + AMP + diphosphate.</text>
        <dbReference type="EC" id="6.5.1.1"/>
    </reaction>
</comment>
<feature type="compositionally biased region" description="Polar residues" evidence="21">
    <location>
        <begin position="857"/>
        <end position="869"/>
    </location>
</feature>
<comment type="cofactor">
    <cofactor evidence="1">
        <name>Mg(2+)</name>
        <dbReference type="ChEBI" id="CHEBI:18420"/>
    </cofactor>
</comment>
<dbReference type="SUPFAM" id="SSF50249">
    <property type="entry name" value="Nucleic acid-binding proteins"/>
    <property type="match status" value="1"/>
</dbReference>
<evidence type="ECO:0000256" key="19">
    <source>
        <dbReference type="RuleBase" id="RU000617"/>
    </source>
</evidence>
<evidence type="ECO:0000313" key="25">
    <source>
        <dbReference type="EMBL" id="KAL0119740.1"/>
    </source>
</evidence>
<dbReference type="InterPro" id="IPR000977">
    <property type="entry name" value="DNA_ligase_ATP-dep"/>
</dbReference>
<keyword evidence="11" id="KW-0862">Zinc</keyword>
<dbReference type="InterPro" id="IPR036599">
    <property type="entry name" value="DNA_ligase_N_sf"/>
</dbReference>
<dbReference type="FunFam" id="2.40.50.140:FF:000085">
    <property type="entry name" value="DNA ligase"/>
    <property type="match status" value="1"/>
</dbReference>
<dbReference type="SUPFAM" id="SSF57716">
    <property type="entry name" value="Glucocorticoid receptor-like (DNA-binding domain)"/>
    <property type="match status" value="1"/>
</dbReference>
<feature type="domain" description="BRCT" evidence="24">
    <location>
        <begin position="875"/>
        <end position="972"/>
    </location>
</feature>
<dbReference type="AlphaFoldDB" id="A0AAW2FWZ6"/>
<evidence type="ECO:0000256" key="4">
    <source>
        <dbReference type="ARBA" id="ARBA00022598"/>
    </source>
</evidence>
<dbReference type="NCBIfam" id="TIGR00574">
    <property type="entry name" value="dnl1"/>
    <property type="match status" value="1"/>
</dbReference>
<feature type="compositionally biased region" description="Basic and acidic residues" evidence="21">
    <location>
        <begin position="11"/>
        <end position="22"/>
    </location>
</feature>
<comment type="similarity">
    <text evidence="3 20">Belongs to the ATP-dependent DNA ligase family.</text>
</comment>
<gene>
    <name evidence="25" type="ORF">PUN28_007880</name>
</gene>
<dbReference type="SUPFAM" id="SSF52113">
    <property type="entry name" value="BRCT domain"/>
    <property type="match status" value="1"/>
</dbReference>
<evidence type="ECO:0000256" key="5">
    <source>
        <dbReference type="ARBA" id="ARBA00022618"/>
    </source>
</evidence>
<dbReference type="Pfam" id="PF00645">
    <property type="entry name" value="zf-PARP"/>
    <property type="match status" value="1"/>
</dbReference>
<dbReference type="EMBL" id="JADYXP020000007">
    <property type="protein sequence ID" value="KAL0119740.1"/>
    <property type="molecule type" value="Genomic_DNA"/>
</dbReference>
<evidence type="ECO:0000256" key="3">
    <source>
        <dbReference type="ARBA" id="ARBA00007572"/>
    </source>
</evidence>
<dbReference type="InterPro" id="IPR050191">
    <property type="entry name" value="ATP-dep_DNA_ligase"/>
</dbReference>
<dbReference type="GO" id="GO:0006273">
    <property type="term" value="P:lagging strand elongation"/>
    <property type="evidence" value="ECO:0007669"/>
    <property type="project" value="TreeGrafter"/>
</dbReference>
<evidence type="ECO:0000256" key="10">
    <source>
        <dbReference type="ARBA" id="ARBA00022771"/>
    </source>
</evidence>
<evidence type="ECO:0000256" key="14">
    <source>
        <dbReference type="ARBA" id="ARBA00023172"/>
    </source>
</evidence>
<feature type="compositionally biased region" description="Polar residues" evidence="21">
    <location>
        <begin position="117"/>
        <end position="129"/>
    </location>
</feature>
<keyword evidence="10" id="KW-0863">Zinc-finger</keyword>
<sequence length="986" mass="111331">MPSDEEEQQQEEEKPFAVERAKTGRAKCKRCKCTIEKGELRIGKYVVSFFLDGKLMPAWHHVTCMFEAFAKQRATTKRIDDPAEDVKGWEQLSDDDKQVILDELEASVSGPAKCPTKTASPRKATSSSDSPRKTTKKNSDQKKVTADDKEKDKETDKARKGKVQSKDDSFREFRRICSNVADVDAYTDKTAIIKRMFAKGSLGDGFKGDIVLWCKLLLPGAVKRIYNLQSKQLIKLFARLLLQDEDAMLEHLEQGDVAETISEFFENSAAVSPCPASVLAIQDVDFFLETLSHLTKEDEQIQHFRSILDKCTVNDLKMIVRLIKHDLRINAGPKHILEAVHADAYKAFQMSRDLETVVRRFLPNLEGKPCASSSSSARNNVAISLMTPVLPMLAEACSSVEMAMRKCPNGMLSEIKYDGERVQVHKSGNDFRYFSRSLKPVLPHKINLFKDYIVQAFPDGDDLILDSEVLMVDNETGQPLPFGTLGIHKKAEFKNANVCLFVFDCLFYNGEILIEKSMLERRNILKDRMTEIPNRIMLSEVYEVHDPRDLAERIVHVLKLGLEGLVLKDIDSEYEPGKRHWLKVKKDYLCGGAIADSADLVVLGAWYGTGNKGGMLSVFLMGCYDERRDKWLTVTKVHTGHDDATLEALQDQLDMVKISKDTEKLPSWLHAKKPMVPDFVARDPKKQPVWEITGAEFTNQGVHTADGISIRFPRVTRIRHDKDWSTATTLDELRVLFERKPDSVDFNRLLGMLPDVKDVPKKTSTSPRKARSANPGLWDTPTTSSKIKKELTDDAEEIKLQKTLKRKESELDVETSPDKARSEKKKAKLKREIKEETEDFLSAKLKKEDCLAGGTESFESSFDTNASGSDTEDAKSNNTLQHVRASFAPGFDTSRRKDVQRLLKTLGATMVIPANRRDLTATHVIHTRAEIPSSVVLEDFADFPRSVKHVTVSWLEETAAQSRQQEEIRHAVQLAGDYCDCPCTHR</sequence>
<dbReference type="GO" id="GO:0006310">
    <property type="term" value="P:DNA recombination"/>
    <property type="evidence" value="ECO:0007669"/>
    <property type="project" value="UniProtKB-KW"/>
</dbReference>
<dbReference type="GO" id="GO:0005524">
    <property type="term" value="F:ATP binding"/>
    <property type="evidence" value="ECO:0007669"/>
    <property type="project" value="UniProtKB-KW"/>
</dbReference>
<dbReference type="GO" id="GO:0003910">
    <property type="term" value="F:DNA ligase (ATP) activity"/>
    <property type="evidence" value="ECO:0007669"/>
    <property type="project" value="UniProtKB-EC"/>
</dbReference>
<feature type="region of interest" description="Disordered" evidence="21">
    <location>
        <begin position="110"/>
        <end position="164"/>
    </location>
</feature>
<proteinExistence type="inferred from homology"/>
<feature type="compositionally biased region" description="Basic residues" evidence="21">
    <location>
        <begin position="822"/>
        <end position="831"/>
    </location>
</feature>
<keyword evidence="13" id="KW-0460">Magnesium</keyword>
<dbReference type="InterPro" id="IPR001357">
    <property type="entry name" value="BRCT_dom"/>
</dbReference>
<name>A0AAW2FWZ6_9HYME</name>